<organism evidence="4 5">
    <name type="scientific">Faecalibacter macacae</name>
    <dbReference type="NCBI Taxonomy" id="1859289"/>
    <lineage>
        <taxon>Bacteria</taxon>
        <taxon>Pseudomonadati</taxon>
        <taxon>Bacteroidota</taxon>
        <taxon>Flavobacteriia</taxon>
        <taxon>Flavobacteriales</taxon>
        <taxon>Weeksellaceae</taxon>
        <taxon>Faecalibacter</taxon>
    </lineage>
</organism>
<dbReference type="PANTHER" id="PTHR40094">
    <property type="entry name" value="ALPHA-2-MACROGLOBULIN HOMOLOG"/>
    <property type="match status" value="1"/>
</dbReference>
<dbReference type="PANTHER" id="PTHR40094:SF1">
    <property type="entry name" value="UBIQUITIN DOMAIN-CONTAINING PROTEIN"/>
    <property type="match status" value="1"/>
</dbReference>
<protein>
    <recommendedName>
        <fullName evidence="6">Alpha-2-macroglobulin</fullName>
    </recommendedName>
</protein>
<dbReference type="InterPro" id="IPR013783">
    <property type="entry name" value="Ig-like_fold"/>
</dbReference>
<comment type="similarity">
    <text evidence="1">Belongs to the protease inhibitor I39 (alpha-2-macroglobulin) family. Bacterial alpha-2-macroglobulin subfamily.</text>
</comment>
<name>A0A3L9MLD5_9FLAO</name>
<evidence type="ECO:0000259" key="3">
    <source>
        <dbReference type="SMART" id="SM01360"/>
    </source>
</evidence>
<dbReference type="Pfam" id="PF07703">
    <property type="entry name" value="A2M_BRD"/>
    <property type="match status" value="1"/>
</dbReference>
<evidence type="ECO:0008006" key="6">
    <source>
        <dbReference type="Google" id="ProtNLM"/>
    </source>
</evidence>
<evidence type="ECO:0000313" key="4">
    <source>
        <dbReference type="EMBL" id="RLZ11479.1"/>
    </source>
</evidence>
<sequence>MSINQPFLINLHLSNKFMIMRIYYIFLTLFFPLLAMAQNQPIDKLWNEIDQSMMNGQFKSLETKVQNIKTLAQAQKDDANYIKTLFYEARIKVATTDETDDVNFVFDTFSKEINGKSKVRDAVVQMYLAKLYSIYFNENSYKINSRTEVENQTTNDVRFWTSKTFTSKIDQLFKQSIQPKNELLKENILNWKSLLIEKDSNTEDFEKNIDLTPTLYDVLVHEYIGYLTQFNDYNSSDVNNRAKEANKYYQELAKLNSDKGQFNAFLFNQNQQLDNRREEISKEEFIKEKEQLATIYFKEAWYSSTIFASLVDELMNEELLKKGSYNKIFEIEQKVKSQYPNDVQSKYISKKVKEVKAKSYSFLVENYVLPNQNIPIKIDHKNTNKLYVRVYPNYTKFGESIVNDLNSGYDTISLKKGEKFIKNLKIINEYAIDLKSFEDYQTHSSFYKLNPLAEGSYLILFSSDPKFDIYSTENPLSFITISATNYVINTNKNQVYLSDRKSGKPVVNKSIEVLYHSYNSKGNLESVTTDKNGKAELKPNNSSIYLRVKDDAAVYSAYLNNYYKSNTETERANATILTDRGIYRPNQTIYFKTILYKTLKKESQVLPNTSVDVILRDVNGKEIAKIIGTTNEFGSFSGNFQLPASVLTGNFNINVVSNNATFQIRGYKSVRVEEYKRPKFEVKVDDQKGVYKLNDKVIVSGKAEAFSGANIDNAVVKYRVYREELFTFWPWYRTIPYGRSASEEITFGETKTDAEGKYSFDFIAKPFEERKDVDRLYNYRIEVSVTDINGETQTTISNVKVGDQRLILSFGLNDKMNVDDLKSFPVSVKNVNDVDQNGKGKIEIYRLQSPNKVLKSMAFVSDSDYNYYTEQEFNKLFPTYAYPNQMVPKNWKIGEKVLESWFETTQSSEIKFDKTNQLVEDYYIIKGYVLDGNDKVEIERIIYIANPEKLNNYTLITTSLNKKEYKVGDEVIVTFKSPVKNVFVNYSANENSVDKIEGVLDLSKSNTVKFKLNDSHLGGTALSYFAVYNNDYISGKVDILVPMESKDLKITTSVFRDKLTPGAKEKWQIKIEGEQKDKLSAEVLTAMYDASLDQFIKHSISFNPNQYRSNYLRNYFELLSNGFGINSSMKVNNIWNNSDVYPINFHGFNFSIFDFSFENEQYWRENLYEVRMAMPRMKAEMKVAENSDGKESAAQSGGGPINDDEVILSEAVVEPKLDQVQARKVLNETAFFYPNLMTDKDGNVIIEFTAPESLTEWKFMALAHTKDLKIGYLENRVKTQKELMVVPNAPRFLREGDQVSISTKINNLSDKTLNGTAKLMLFDPFTNEPIDAKFKLNQPTQNFTVTKGSSDQVTWTLDVPKNVQAVVYRVVAVAGDFSDGEEAALPILTNRMLVTETMPIYIKENQTKTFIFENLEQNKSTTLDHFKLTFEMTANPIWNAIFALPYLREYPYECAEQVFSRLYGNMVSEKIINSNPKIKAVFDQWNAKGELKSKLQLNEELKSIILEETPWVRSAESEETQMKQIATLFQMNQMQNEMKSAFEKLSAKQQSNGGFAWFDGGRTNEYITTHIVAGFGNLKKMDVNFNTMNIHPHAIIERAIQFIDQENLKRYNDFKKDLKSFKNITYSDGIHYLYARSFFLDQFPMDKNLEEMRNVMLKNLNDKKLDLSLQQKAMAALVLKRFGMESAAKQVLISTKERAVLSDEMGMYWKNNQPGWFWYDAPVETQAMLIEAYDEVLNDVKSVEEMKVWLIKNKQTNQWNSTKATTKAVYALMNTGQSWIDAEKGVNVKIGNVPFNIEQNSQAGSGYVKTTWNKDEIKPELGKVEVSKSSAGVAYGAMYWQYFEDLDQIKSAETGIKFNKKLFVKTNTSNGPILKEITSQTPIKVGDVVTVRLEISIDRNMEFVHIKDMRASGFEPVNVLSGYKWKGEFGYYESTRDASTNFFADYMRKGTYVFEYDLKANNAGNFSNGITSMQNMYAPELSAHSEGIRVEIKN</sequence>
<dbReference type="InterPro" id="IPR002890">
    <property type="entry name" value="MG2"/>
</dbReference>
<dbReference type="SMART" id="SM01360">
    <property type="entry name" value="A2M"/>
    <property type="match status" value="1"/>
</dbReference>
<evidence type="ECO:0000313" key="5">
    <source>
        <dbReference type="Proteomes" id="UP000275348"/>
    </source>
</evidence>
<dbReference type="OrthoDB" id="9767116at2"/>
<dbReference type="Gene3D" id="1.50.10.20">
    <property type="match status" value="1"/>
</dbReference>
<dbReference type="SUPFAM" id="SSF48239">
    <property type="entry name" value="Terpenoid cyclases/Protein prenyltransferases"/>
    <property type="match status" value="1"/>
</dbReference>
<dbReference type="Pfam" id="PF01835">
    <property type="entry name" value="MG2"/>
    <property type="match status" value="1"/>
</dbReference>
<dbReference type="Pfam" id="PF17973">
    <property type="entry name" value="bMG10"/>
    <property type="match status" value="1"/>
</dbReference>
<comment type="caution">
    <text evidence="4">The sequence shown here is derived from an EMBL/GenBank/DDBJ whole genome shotgun (WGS) entry which is preliminary data.</text>
</comment>
<dbReference type="Gene3D" id="2.60.40.1930">
    <property type="match status" value="1"/>
</dbReference>
<dbReference type="EMBL" id="RDOJ01000005">
    <property type="protein sequence ID" value="RLZ11479.1"/>
    <property type="molecule type" value="Genomic_DNA"/>
</dbReference>
<dbReference type="InterPro" id="IPR051802">
    <property type="entry name" value="YfhM-like"/>
</dbReference>
<dbReference type="GO" id="GO:0004866">
    <property type="term" value="F:endopeptidase inhibitor activity"/>
    <property type="evidence" value="ECO:0007669"/>
    <property type="project" value="InterPro"/>
</dbReference>
<reference evidence="4 5" key="1">
    <citation type="submission" date="2018-10" db="EMBL/GenBank/DDBJ databases">
        <authorList>
            <person name="Chen X."/>
        </authorList>
    </citation>
    <scope>NUCLEOTIDE SEQUENCE [LARGE SCALE GENOMIC DNA]</scope>
    <source>
        <strain evidence="4 5">YIM 102668</strain>
    </source>
</reference>
<dbReference type="Proteomes" id="UP000275348">
    <property type="component" value="Unassembled WGS sequence"/>
</dbReference>
<proteinExistence type="inferred from homology"/>
<dbReference type="InterPro" id="IPR041246">
    <property type="entry name" value="Bact_MG10"/>
</dbReference>
<feature type="domain" description="Alpha-2-macroglobulin" evidence="3">
    <location>
        <begin position="1229"/>
        <end position="1319"/>
    </location>
</feature>
<dbReference type="Pfam" id="PF00207">
    <property type="entry name" value="A2M"/>
    <property type="match status" value="1"/>
</dbReference>
<accession>A0A3L9MLD5</accession>
<evidence type="ECO:0000259" key="2">
    <source>
        <dbReference type="SMART" id="SM01359"/>
    </source>
</evidence>
<gene>
    <name evidence="4" type="ORF">EAH69_05415</name>
</gene>
<evidence type="ECO:0000256" key="1">
    <source>
        <dbReference type="ARBA" id="ARBA00010556"/>
    </source>
</evidence>
<keyword evidence="5" id="KW-1185">Reference proteome</keyword>
<dbReference type="Gene3D" id="2.60.40.10">
    <property type="entry name" value="Immunoglobulins"/>
    <property type="match status" value="1"/>
</dbReference>
<dbReference type="SMART" id="SM01359">
    <property type="entry name" value="A2M_N_2"/>
    <property type="match status" value="1"/>
</dbReference>
<feature type="domain" description="Alpha-2-macroglobulin bait region" evidence="2">
    <location>
        <begin position="956"/>
        <end position="1095"/>
    </location>
</feature>
<dbReference type="InterPro" id="IPR011625">
    <property type="entry name" value="A2M_N_BRD"/>
</dbReference>
<dbReference type="InterPro" id="IPR001599">
    <property type="entry name" value="Macroglobln_a2"/>
</dbReference>
<dbReference type="InterPro" id="IPR008930">
    <property type="entry name" value="Terpenoid_cyclase/PrenylTrfase"/>
</dbReference>